<dbReference type="InterPro" id="IPR003159">
    <property type="entry name" value="Lyase_8_central_dom"/>
</dbReference>
<dbReference type="InterPro" id="IPR011071">
    <property type="entry name" value="Lyase_8-like_C"/>
</dbReference>
<evidence type="ECO:0000259" key="6">
    <source>
        <dbReference type="Pfam" id="PF02884"/>
    </source>
</evidence>
<reference evidence="8" key="1">
    <citation type="submission" date="2021-01" db="EMBL/GenBank/DDBJ databases">
        <authorList>
            <person name="Kaushik A."/>
        </authorList>
    </citation>
    <scope>NUCLEOTIDE SEQUENCE</scope>
    <source>
        <strain evidence="8">AG1-1C</strain>
    </source>
</reference>
<dbReference type="InterPro" id="IPR011013">
    <property type="entry name" value="Gal_mutarotase_sf_dom"/>
</dbReference>
<dbReference type="GO" id="GO:0016837">
    <property type="term" value="F:carbon-oxygen lyase activity, acting on polysaccharides"/>
    <property type="evidence" value="ECO:0007669"/>
    <property type="project" value="UniProtKB-ARBA"/>
</dbReference>
<proteinExistence type="inferred from homology"/>
<dbReference type="Gene3D" id="2.60.220.10">
    <property type="entry name" value="Polysaccharide lyase family 8-like, C-terminal"/>
    <property type="match status" value="1"/>
</dbReference>
<evidence type="ECO:0008006" key="10">
    <source>
        <dbReference type="Google" id="ProtNLM"/>
    </source>
</evidence>
<feature type="signal peptide" evidence="4">
    <location>
        <begin position="1"/>
        <end position="18"/>
    </location>
</feature>
<dbReference type="GO" id="GO:0005576">
    <property type="term" value="C:extracellular region"/>
    <property type="evidence" value="ECO:0007669"/>
    <property type="project" value="InterPro"/>
</dbReference>
<feature type="domain" description="Polysaccharide lyase family 8 central" evidence="5">
    <location>
        <begin position="390"/>
        <end position="635"/>
    </location>
</feature>
<dbReference type="Gene3D" id="2.70.98.10">
    <property type="match status" value="1"/>
</dbReference>
<feature type="domain" description="Polysaccharide lyase 8 N-terminal alpha-helical" evidence="7">
    <location>
        <begin position="154"/>
        <end position="283"/>
    </location>
</feature>
<evidence type="ECO:0000313" key="8">
    <source>
        <dbReference type="EMBL" id="CAE6443920.1"/>
    </source>
</evidence>
<sequence length="798" mass="87128">MVGFQLITAAAIAVLAYAQTDDIEGDIQTLYEQRVASIIPGSGATAESVRSYMSTIREDGTWADIDYTTGCDARRANWPASVHWTRILAMSGAYYGSPRAEEYAKSPELRGVISRAMEYWFANDFSTIGSGACLDGGGLVGDLCPCGTPGLWNTNWFSNVILIPRPAGSACLLLRDELTSTELGNCTQITARSYAVFYRDILPTYTAGANTLEISSIGISAGLLENDRTGNTTKLDDAFNRIHNELVIQNEDYVDGVKPDGSFHQHIGMIYNGNYGGAFSGNIASIELQSLNTRFQADKAGRDVLGLLLEGTQWMIYSDPARGKHFWDYTVIPRFISFALADNQASSGVGGVDVNYRILGNAWNQTQMQKFVKDLELVPVSVNAGPLVGNRMFWSSDYMVHRTKDTISTLKLISNRTKTSECVNTQNPYGFHLSDGVMYQYSTGAEYHDMWATLDWNLASGSTTDYNVTVLECSKTEAFGIETYAGGISAGDVGVAAMKYLNPQTRQFSFQKAWLFFPDNVQHVLVNSVVSNTTAPVYSNLDQRLHKGPIYIDNDEVVSGNYSDVNSLWHSGTGYVFPKSQATEIWLNAGNKTGEWKSIGTSAQPTYTTDMFAASIVHDSCNLDAPIEYSIFPATGSNEEFQVKAGENAPKTIVNDGTVSAAVDSKGHLMGAAFWVEGGGSVQVPTMGFTVHVDRAVVLMIKYTGEQSGEVYLADPSHGTGTVKVRLEKITKGYGHKHRRNDRRPLGHAGGELYVGARHYHPDVRTTNDAVLLEFELPEGGMAGSGVTKGFSCSWRQQ</sequence>
<evidence type="ECO:0000256" key="1">
    <source>
        <dbReference type="ARBA" id="ARBA00006699"/>
    </source>
</evidence>
<gene>
    <name evidence="8" type="ORF">RDB_LOCUS134744</name>
</gene>
<evidence type="ECO:0000256" key="3">
    <source>
        <dbReference type="ARBA" id="ARBA00023239"/>
    </source>
</evidence>
<evidence type="ECO:0000313" key="9">
    <source>
        <dbReference type="Proteomes" id="UP000663846"/>
    </source>
</evidence>
<name>A0A8H3GCG2_9AGAM</name>
<evidence type="ECO:0000259" key="5">
    <source>
        <dbReference type="Pfam" id="PF02278"/>
    </source>
</evidence>
<dbReference type="Pfam" id="PF08124">
    <property type="entry name" value="Lyase_8_N"/>
    <property type="match status" value="1"/>
</dbReference>
<dbReference type="Pfam" id="PF02884">
    <property type="entry name" value="Lyase_8_C"/>
    <property type="match status" value="1"/>
</dbReference>
<dbReference type="Gene3D" id="1.50.10.100">
    <property type="entry name" value="Chondroitin AC/alginate lyase"/>
    <property type="match status" value="1"/>
</dbReference>
<dbReference type="PANTHER" id="PTHR38481">
    <property type="entry name" value="HYALURONATE LYASE"/>
    <property type="match status" value="1"/>
</dbReference>
<dbReference type="PANTHER" id="PTHR38481:SF1">
    <property type="entry name" value="HYALURONATE LYASE"/>
    <property type="match status" value="1"/>
</dbReference>
<dbReference type="GO" id="GO:0005975">
    <property type="term" value="P:carbohydrate metabolic process"/>
    <property type="evidence" value="ECO:0007669"/>
    <property type="project" value="InterPro"/>
</dbReference>
<dbReference type="Proteomes" id="UP000663846">
    <property type="component" value="Unassembled WGS sequence"/>
</dbReference>
<dbReference type="InterPro" id="IPR012970">
    <property type="entry name" value="Lyase_8_alpha_N"/>
</dbReference>
<evidence type="ECO:0000256" key="4">
    <source>
        <dbReference type="SAM" id="SignalP"/>
    </source>
</evidence>
<dbReference type="SUPFAM" id="SSF74650">
    <property type="entry name" value="Galactose mutarotase-like"/>
    <property type="match status" value="1"/>
</dbReference>
<dbReference type="InterPro" id="IPR038970">
    <property type="entry name" value="Lyase_8"/>
</dbReference>
<evidence type="ECO:0000259" key="7">
    <source>
        <dbReference type="Pfam" id="PF08124"/>
    </source>
</evidence>
<dbReference type="SUPFAM" id="SSF48230">
    <property type="entry name" value="Chondroitin AC/alginate lyase"/>
    <property type="match status" value="1"/>
</dbReference>
<keyword evidence="3" id="KW-0456">Lyase</keyword>
<dbReference type="AlphaFoldDB" id="A0A8H3GCG2"/>
<feature type="domain" description="Polysaccharide lyase family 8 C-terminal" evidence="6">
    <location>
        <begin position="653"/>
        <end position="723"/>
    </location>
</feature>
<comment type="similarity">
    <text evidence="1">Belongs to the polysaccharide lyase 8 family.</text>
</comment>
<accession>A0A8H3GCG2</accession>
<dbReference type="EMBL" id="CAJMWS010000435">
    <property type="protein sequence ID" value="CAE6443920.1"/>
    <property type="molecule type" value="Genomic_DNA"/>
</dbReference>
<dbReference type="InterPro" id="IPR014718">
    <property type="entry name" value="GH-type_carb-bd"/>
</dbReference>
<dbReference type="SUPFAM" id="SSF49863">
    <property type="entry name" value="Hyaluronate lyase-like, C-terminal domain"/>
    <property type="match status" value="1"/>
</dbReference>
<keyword evidence="2 4" id="KW-0732">Signal</keyword>
<comment type="caution">
    <text evidence="8">The sequence shown here is derived from an EMBL/GenBank/DDBJ whole genome shotgun (WGS) entry which is preliminary data.</text>
</comment>
<dbReference type="Pfam" id="PF02278">
    <property type="entry name" value="Lyase_8"/>
    <property type="match status" value="1"/>
</dbReference>
<dbReference type="InterPro" id="IPR008929">
    <property type="entry name" value="Chondroitin_lyas"/>
</dbReference>
<dbReference type="GO" id="GO:0030246">
    <property type="term" value="F:carbohydrate binding"/>
    <property type="evidence" value="ECO:0007669"/>
    <property type="project" value="InterPro"/>
</dbReference>
<evidence type="ECO:0000256" key="2">
    <source>
        <dbReference type="ARBA" id="ARBA00022729"/>
    </source>
</evidence>
<protein>
    <recommendedName>
        <fullName evidence="10">Polysaccharide lyase family 8 protein</fullName>
    </recommendedName>
</protein>
<feature type="chain" id="PRO_5034431959" description="Polysaccharide lyase family 8 protein" evidence="4">
    <location>
        <begin position="19"/>
        <end position="798"/>
    </location>
</feature>
<dbReference type="InterPro" id="IPR004103">
    <property type="entry name" value="Lyase_8_C"/>
</dbReference>
<organism evidence="8 9">
    <name type="scientific">Rhizoctonia solani</name>
    <dbReference type="NCBI Taxonomy" id="456999"/>
    <lineage>
        <taxon>Eukaryota</taxon>
        <taxon>Fungi</taxon>
        <taxon>Dikarya</taxon>
        <taxon>Basidiomycota</taxon>
        <taxon>Agaricomycotina</taxon>
        <taxon>Agaricomycetes</taxon>
        <taxon>Cantharellales</taxon>
        <taxon>Ceratobasidiaceae</taxon>
        <taxon>Rhizoctonia</taxon>
    </lineage>
</organism>